<evidence type="ECO:0008006" key="3">
    <source>
        <dbReference type="Google" id="ProtNLM"/>
    </source>
</evidence>
<dbReference type="NCBIfam" id="NF047539">
    <property type="entry name" value="XAC2610_fam"/>
    <property type="match status" value="1"/>
</dbReference>
<keyword evidence="2" id="KW-1185">Reference proteome</keyword>
<name>A0A1N6YV74_9FLAO</name>
<dbReference type="EMBL" id="FTMA01000007">
    <property type="protein sequence ID" value="SIR18505.1"/>
    <property type="molecule type" value="Genomic_DNA"/>
</dbReference>
<accession>A0A1N6YV74</accession>
<evidence type="ECO:0000313" key="1">
    <source>
        <dbReference type="EMBL" id="SIR18505.1"/>
    </source>
</evidence>
<organism evidence="1 2">
    <name type="scientific">Maribacter ulvicola</name>
    <dbReference type="NCBI Taxonomy" id="228959"/>
    <lineage>
        <taxon>Bacteria</taxon>
        <taxon>Pseudomonadati</taxon>
        <taxon>Bacteroidota</taxon>
        <taxon>Flavobacteriia</taxon>
        <taxon>Flavobacteriales</taxon>
        <taxon>Flavobacteriaceae</taxon>
        <taxon>Maribacter</taxon>
    </lineage>
</organism>
<dbReference type="InterPro" id="IPR058087">
    <property type="entry name" value="XAC2610_dom"/>
</dbReference>
<dbReference type="AlphaFoldDB" id="A0A1N6YV74"/>
<protein>
    <recommendedName>
        <fullName evidence="3">VCBS repeat-containing protein</fullName>
    </recommendedName>
</protein>
<sequence>MHGKKHYTYFGICVIVQTEQKNMNKILTILLSLISFSILSQTTYEINSFSEKYKGKLIIEKGLEDDIFKKGEISIYDINKNIITIKSEEFTFELTSDGNIETDIIELPYGKQSIIIYQDFNFDGKKDLAVMDGQYSCYHGPSFQVYLETGNDLKHSPEFTRLAQEYCGMFQVDYESETINTMTKSGCCWHQFSKFKVEENKPILIKIIEREFSPDGLTEDYVEKNIINDTLVEMKYSYLAEEVDIIEVYSMNFENGKKMSVFRAFAFEDYLFYVFTDKDSKIELLYRDEFIYHKNKNTLTFINKNVEYKIDSVGILVKTPKRKVHLKAKEIGENMTLSSLSELKLKNLKTK</sequence>
<dbReference type="Proteomes" id="UP000186953">
    <property type="component" value="Unassembled WGS sequence"/>
</dbReference>
<reference evidence="2" key="1">
    <citation type="submission" date="2017-01" db="EMBL/GenBank/DDBJ databases">
        <authorList>
            <person name="Varghese N."/>
            <person name="Submissions S."/>
        </authorList>
    </citation>
    <scope>NUCLEOTIDE SEQUENCE [LARGE SCALE GENOMIC DNA]</scope>
    <source>
        <strain evidence="2">DSM 15366</strain>
    </source>
</reference>
<evidence type="ECO:0000313" key="2">
    <source>
        <dbReference type="Proteomes" id="UP000186953"/>
    </source>
</evidence>
<gene>
    <name evidence="1" type="ORF">SAMN05421797_107161</name>
</gene>
<proteinExistence type="predicted"/>